<dbReference type="Gene3D" id="3.90.1150.10">
    <property type="entry name" value="Aspartate Aminotransferase, domain 1"/>
    <property type="match status" value="1"/>
</dbReference>
<comment type="subunit">
    <text evidence="3">Homodimer.</text>
</comment>
<dbReference type="AlphaFoldDB" id="A0A3D9HN79"/>
<evidence type="ECO:0000256" key="7">
    <source>
        <dbReference type="ARBA" id="ARBA00049185"/>
    </source>
</evidence>
<comment type="cofactor">
    <cofactor evidence="1 8">
        <name>pyridoxal 5'-phosphate</name>
        <dbReference type="ChEBI" id="CHEBI:597326"/>
    </cofactor>
</comment>
<dbReference type="OrthoDB" id="9763453at2"/>
<dbReference type="Proteomes" id="UP000256845">
    <property type="component" value="Unassembled WGS sequence"/>
</dbReference>
<sequence length="401" mass="42963">MPLLSSRVANLKPSLIQAVVAKSRELRAAGHDVIDLSIGEPDFDTPDHIKKAAIDAINAGHTGYTAIGGLPALRAAIADKFQRENSLAYDADMITIGAGGKQIIYNAFLATLEPGDEVLIPAPFWTSYPDIVTLAGGTPVITHCPKEDGFKLTAENLARSLTPKTKWVMLNSPSNPTGAAYSAAELEELAGVLRKHPDVWVLSDDIYEKFFFEGHEYATMAKVAPDLFERTVTMNGVSKAYAMTGWRLGYAGAPKSLAPAMRLCEGHSTTHPCVITQHAAIEALNGPQDCLDHMLEAYKTRKALVVESLNAIEGITCLEPAGAFYAYPDIGGLLGKKNPEGTVIENDTDFALYLLESAHVGIVQGAAFGLSPNFRLSFAASTQNLENALDRIAEAVAVLKP</sequence>
<dbReference type="GO" id="GO:0030170">
    <property type="term" value="F:pyridoxal phosphate binding"/>
    <property type="evidence" value="ECO:0007669"/>
    <property type="project" value="InterPro"/>
</dbReference>
<comment type="caution">
    <text evidence="10">The sequence shown here is derived from an EMBL/GenBank/DDBJ whole genome shotgun (WGS) entry which is preliminary data.</text>
</comment>
<evidence type="ECO:0000313" key="11">
    <source>
        <dbReference type="Proteomes" id="UP000256845"/>
    </source>
</evidence>
<dbReference type="Pfam" id="PF00155">
    <property type="entry name" value="Aminotran_1_2"/>
    <property type="match status" value="1"/>
</dbReference>
<reference evidence="10 11" key="1">
    <citation type="submission" date="2018-07" db="EMBL/GenBank/DDBJ databases">
        <title>Genomic Encyclopedia of Type Strains, Phase III (KMG-III): the genomes of soil and plant-associated and newly described type strains.</title>
        <authorList>
            <person name="Whitman W."/>
        </authorList>
    </citation>
    <scope>NUCLEOTIDE SEQUENCE [LARGE SCALE GENOMIC DNA]</scope>
    <source>
        <strain evidence="10 11">CECT 8488</strain>
    </source>
</reference>
<evidence type="ECO:0000256" key="5">
    <source>
        <dbReference type="ARBA" id="ARBA00022679"/>
    </source>
</evidence>
<keyword evidence="6" id="KW-0663">Pyridoxal phosphate</keyword>
<evidence type="ECO:0000256" key="1">
    <source>
        <dbReference type="ARBA" id="ARBA00001933"/>
    </source>
</evidence>
<dbReference type="EMBL" id="QRDW01000004">
    <property type="protein sequence ID" value="RED50761.1"/>
    <property type="molecule type" value="Genomic_DNA"/>
</dbReference>
<dbReference type="SUPFAM" id="SSF53383">
    <property type="entry name" value="PLP-dependent transferases"/>
    <property type="match status" value="1"/>
</dbReference>
<comment type="catalytic activity">
    <reaction evidence="7">
        <text>L-aspartate + 2-oxoglutarate = oxaloacetate + L-glutamate</text>
        <dbReference type="Rhea" id="RHEA:21824"/>
        <dbReference type="ChEBI" id="CHEBI:16452"/>
        <dbReference type="ChEBI" id="CHEBI:16810"/>
        <dbReference type="ChEBI" id="CHEBI:29985"/>
        <dbReference type="ChEBI" id="CHEBI:29991"/>
        <dbReference type="EC" id="2.6.1.1"/>
    </reaction>
</comment>
<dbReference type="GO" id="GO:0004069">
    <property type="term" value="F:L-aspartate:2-oxoglutarate aminotransferase activity"/>
    <property type="evidence" value="ECO:0007669"/>
    <property type="project" value="UniProtKB-EC"/>
</dbReference>
<dbReference type="InterPro" id="IPR004839">
    <property type="entry name" value="Aminotransferase_I/II_large"/>
</dbReference>
<comment type="similarity">
    <text evidence="2 8">Belongs to the class-I pyridoxal-phosphate-dependent aminotransferase family.</text>
</comment>
<evidence type="ECO:0000256" key="8">
    <source>
        <dbReference type="RuleBase" id="RU000481"/>
    </source>
</evidence>
<dbReference type="InterPro" id="IPR050596">
    <property type="entry name" value="AspAT/PAT-like"/>
</dbReference>
<evidence type="ECO:0000256" key="2">
    <source>
        <dbReference type="ARBA" id="ARBA00007441"/>
    </source>
</evidence>
<dbReference type="InterPro" id="IPR015422">
    <property type="entry name" value="PyrdxlP-dep_Trfase_small"/>
</dbReference>
<dbReference type="InterPro" id="IPR015424">
    <property type="entry name" value="PyrdxlP-dep_Trfase"/>
</dbReference>
<evidence type="ECO:0000313" key="10">
    <source>
        <dbReference type="EMBL" id="RED50761.1"/>
    </source>
</evidence>
<dbReference type="EC" id="2.6.1.-" evidence="8"/>
<keyword evidence="11" id="KW-1185">Reference proteome</keyword>
<gene>
    <name evidence="10" type="ORF">DFP90_10432</name>
</gene>
<feature type="domain" description="Aminotransferase class I/classII large" evidence="9">
    <location>
        <begin position="32"/>
        <end position="392"/>
    </location>
</feature>
<evidence type="ECO:0000256" key="3">
    <source>
        <dbReference type="ARBA" id="ARBA00011738"/>
    </source>
</evidence>
<dbReference type="PROSITE" id="PS00105">
    <property type="entry name" value="AA_TRANSFER_CLASS_1"/>
    <property type="match status" value="1"/>
</dbReference>
<keyword evidence="5 8" id="KW-0808">Transferase</keyword>
<evidence type="ECO:0000256" key="6">
    <source>
        <dbReference type="ARBA" id="ARBA00022898"/>
    </source>
</evidence>
<dbReference type="CDD" id="cd00609">
    <property type="entry name" value="AAT_like"/>
    <property type="match status" value="1"/>
</dbReference>
<dbReference type="RefSeq" id="WP_115936564.1">
    <property type="nucleotide sequence ID" value="NZ_QRDW01000004.1"/>
</dbReference>
<evidence type="ECO:0000256" key="4">
    <source>
        <dbReference type="ARBA" id="ARBA00022576"/>
    </source>
</evidence>
<keyword evidence="4 8" id="KW-0032">Aminotransferase</keyword>
<proteinExistence type="inferred from homology"/>
<dbReference type="PANTHER" id="PTHR46383">
    <property type="entry name" value="ASPARTATE AMINOTRANSFERASE"/>
    <property type="match status" value="1"/>
</dbReference>
<evidence type="ECO:0000259" key="9">
    <source>
        <dbReference type="Pfam" id="PF00155"/>
    </source>
</evidence>
<accession>A0A3D9HN79</accession>
<organism evidence="10 11">
    <name type="scientific">Aestuariispira insulae</name>
    <dbReference type="NCBI Taxonomy" id="1461337"/>
    <lineage>
        <taxon>Bacteria</taxon>
        <taxon>Pseudomonadati</taxon>
        <taxon>Pseudomonadota</taxon>
        <taxon>Alphaproteobacteria</taxon>
        <taxon>Rhodospirillales</taxon>
        <taxon>Kiloniellaceae</taxon>
        <taxon>Aestuariispira</taxon>
    </lineage>
</organism>
<dbReference type="InterPro" id="IPR004838">
    <property type="entry name" value="NHTrfase_class1_PyrdxlP-BS"/>
</dbReference>
<protein>
    <recommendedName>
        <fullName evidence="8">Aminotransferase</fullName>
        <ecNumber evidence="8">2.6.1.-</ecNumber>
    </recommendedName>
</protein>
<dbReference type="PANTHER" id="PTHR46383:SF1">
    <property type="entry name" value="ASPARTATE AMINOTRANSFERASE"/>
    <property type="match status" value="1"/>
</dbReference>
<dbReference type="FunFam" id="3.40.640.10:FF:000033">
    <property type="entry name" value="Aspartate aminotransferase"/>
    <property type="match status" value="1"/>
</dbReference>
<dbReference type="Gene3D" id="3.40.640.10">
    <property type="entry name" value="Type I PLP-dependent aspartate aminotransferase-like (Major domain)"/>
    <property type="match status" value="1"/>
</dbReference>
<name>A0A3D9HN79_9PROT</name>
<dbReference type="InterPro" id="IPR015421">
    <property type="entry name" value="PyrdxlP-dep_Trfase_major"/>
</dbReference>
<dbReference type="GO" id="GO:0006520">
    <property type="term" value="P:amino acid metabolic process"/>
    <property type="evidence" value="ECO:0007669"/>
    <property type="project" value="InterPro"/>
</dbReference>